<dbReference type="InterPro" id="IPR005936">
    <property type="entry name" value="FtsH"/>
</dbReference>
<feature type="binding site" evidence="11">
    <location>
        <begin position="209"/>
        <end position="216"/>
    </location>
    <ligand>
        <name>ATP</name>
        <dbReference type="ChEBI" id="CHEBI:30616"/>
    </ligand>
</feature>
<evidence type="ECO:0000256" key="6">
    <source>
        <dbReference type="ARBA" id="ARBA00022801"/>
    </source>
</evidence>
<dbReference type="CDD" id="cd19501">
    <property type="entry name" value="RecA-like_FtsH"/>
    <property type="match status" value="1"/>
</dbReference>
<evidence type="ECO:0000256" key="10">
    <source>
        <dbReference type="ARBA" id="ARBA00023136"/>
    </source>
</evidence>
<feature type="region of interest" description="Disordered" evidence="14">
    <location>
        <begin position="637"/>
        <end position="679"/>
    </location>
</feature>
<evidence type="ECO:0000259" key="15">
    <source>
        <dbReference type="SMART" id="SM00382"/>
    </source>
</evidence>
<evidence type="ECO:0000256" key="5">
    <source>
        <dbReference type="ARBA" id="ARBA00022741"/>
    </source>
</evidence>
<feature type="domain" description="AAA+ ATPase" evidence="15">
    <location>
        <begin position="201"/>
        <end position="340"/>
    </location>
</feature>
<evidence type="ECO:0000256" key="4">
    <source>
        <dbReference type="ARBA" id="ARBA00022723"/>
    </source>
</evidence>
<dbReference type="InterPro" id="IPR003960">
    <property type="entry name" value="ATPase_AAA_CS"/>
</dbReference>
<sequence length="679" mass="73186">MEKKNDYTGVLITMTFVAIVIVQLLMLKTTSTTIAYSDFHRLVASAQVQDLEIGPTTIAGTLRMPDAAAALPASDAAAVKEGGAPWRFSTTRVPDDHLIDNLTAAGIRYRGVAESTWLGSLLSWVLPLVGFFLFWSLLMRRPGGLQDFTGIGKSKPRVYVQKETGITFDDIAGIDEAKAELQQIVAFLCNPERYRRLGGKIPKGVLIVGAPGTGKTLLAKAVAGEAAVPFFSISGSAFVEMFVGVGAARVRDLFEQAQQKAPCIVFIDELDALGKVRGAGVTSGNDEREQTLNQLLVEMDGFQPNSGVIIMAATNRPEILDPALLRPGRFDRHIAIDRPDVTGRRQILAVHVKHVKLAADVDLGELAARTPGFVGADLANVVNEAALHAAELEKPAVEMADFDEAIDRAMAGMERKSRVMNEHEKIIIAHHEAGHALVAQSREHCDPVKKVSIIPRGVAALGYTQQVPTEDRYVLRRSELLDRLDALLGGRVAEEIAFGDVSTGAENDLERATAMARHMVARYGMSERIGLATFGDADGNAPSPFASGVSGERCSESTAQLIDEEVRRLLAESHERVMRTLMARRDALERIAQRLLEQEVLDHDTLLRLIANEEGAHEAAREVAHEAIHEAANKAVSKTVDEAASGSAGEEPESHSAANAPVSEPAMTAAPNEPHHAGP</sequence>
<dbReference type="EMBL" id="CP139965">
    <property type="protein sequence ID" value="WQD79680.1"/>
    <property type="molecule type" value="Genomic_DNA"/>
</dbReference>
<keyword evidence="11" id="KW-1133">Transmembrane helix</keyword>
<evidence type="ECO:0000313" key="17">
    <source>
        <dbReference type="Proteomes" id="UP001325479"/>
    </source>
</evidence>
<protein>
    <recommendedName>
        <fullName evidence="11">ATP-dependent zinc metalloprotease FtsH</fullName>
        <ecNumber evidence="11">3.4.24.-</ecNumber>
    </recommendedName>
</protein>
<dbReference type="Gene3D" id="1.20.58.760">
    <property type="entry name" value="Peptidase M41"/>
    <property type="match status" value="1"/>
</dbReference>
<dbReference type="Proteomes" id="UP001325479">
    <property type="component" value="Chromosome"/>
</dbReference>
<dbReference type="Gene3D" id="3.30.720.210">
    <property type="match status" value="1"/>
</dbReference>
<keyword evidence="17" id="KW-1185">Reference proteome</keyword>
<dbReference type="InterPro" id="IPR037219">
    <property type="entry name" value="Peptidase_M41-like"/>
</dbReference>
<keyword evidence="7 11" id="KW-0862">Zinc</keyword>
<dbReference type="Pfam" id="PF17862">
    <property type="entry name" value="AAA_lid_3"/>
    <property type="match status" value="1"/>
</dbReference>
<dbReference type="InterPro" id="IPR027417">
    <property type="entry name" value="P-loop_NTPase"/>
</dbReference>
<dbReference type="PANTHER" id="PTHR23076:SF97">
    <property type="entry name" value="ATP-DEPENDENT ZINC METALLOPROTEASE YME1L1"/>
    <property type="match status" value="1"/>
</dbReference>
<comment type="similarity">
    <text evidence="2 11">In the C-terminal section; belongs to the peptidase M41 family.</text>
</comment>
<dbReference type="NCBIfam" id="TIGR01241">
    <property type="entry name" value="FtsH_fam"/>
    <property type="match status" value="1"/>
</dbReference>
<evidence type="ECO:0000256" key="9">
    <source>
        <dbReference type="ARBA" id="ARBA00023049"/>
    </source>
</evidence>
<keyword evidence="11" id="KW-0812">Transmembrane</keyword>
<dbReference type="EC" id="3.4.24.-" evidence="11"/>
<evidence type="ECO:0000256" key="2">
    <source>
        <dbReference type="ARBA" id="ARBA00010044"/>
    </source>
</evidence>
<dbReference type="Pfam" id="PF01434">
    <property type="entry name" value="Peptidase_M41"/>
    <property type="match status" value="1"/>
</dbReference>
<evidence type="ECO:0000256" key="1">
    <source>
        <dbReference type="ARBA" id="ARBA00004370"/>
    </source>
</evidence>
<feature type="coiled-coil region" evidence="13">
    <location>
        <begin position="571"/>
        <end position="598"/>
    </location>
</feature>
<comment type="subunit">
    <text evidence="11">Homohexamer.</text>
</comment>
<keyword evidence="11" id="KW-1003">Cell membrane</keyword>
<keyword evidence="13" id="KW-0175">Coiled coil</keyword>
<proteinExistence type="inferred from homology"/>
<evidence type="ECO:0000313" key="16">
    <source>
        <dbReference type="EMBL" id="WQD79680.1"/>
    </source>
</evidence>
<evidence type="ECO:0000256" key="13">
    <source>
        <dbReference type="SAM" id="Coils"/>
    </source>
</evidence>
<feature type="binding site" evidence="11">
    <location>
        <position position="508"/>
    </location>
    <ligand>
        <name>Zn(2+)</name>
        <dbReference type="ChEBI" id="CHEBI:29105"/>
        <note>catalytic</note>
    </ligand>
</feature>
<reference evidence="16 17" key="1">
    <citation type="submission" date="2023-12" db="EMBL/GenBank/DDBJ databases">
        <title>Genome sequencing and assembly of bacterial species from a model synthetic community.</title>
        <authorList>
            <person name="Hogle S.L."/>
        </authorList>
    </citation>
    <scope>NUCLEOTIDE SEQUENCE [LARGE SCALE GENOMIC DNA]</scope>
    <source>
        <strain evidence="16 17">HAMBI 2494</strain>
    </source>
</reference>
<dbReference type="Pfam" id="PF00004">
    <property type="entry name" value="AAA"/>
    <property type="match status" value="1"/>
</dbReference>
<evidence type="ECO:0000256" key="11">
    <source>
        <dbReference type="HAMAP-Rule" id="MF_01458"/>
    </source>
</evidence>
<accession>A0ABZ0WQJ2</accession>
<evidence type="ECO:0000256" key="8">
    <source>
        <dbReference type="ARBA" id="ARBA00022840"/>
    </source>
</evidence>
<feature type="transmembrane region" description="Helical" evidence="11">
    <location>
        <begin position="7"/>
        <end position="27"/>
    </location>
</feature>
<dbReference type="SUPFAM" id="SSF140990">
    <property type="entry name" value="FtsH protease domain-like"/>
    <property type="match status" value="1"/>
</dbReference>
<dbReference type="InterPro" id="IPR000642">
    <property type="entry name" value="Peptidase_M41"/>
</dbReference>
<feature type="active site" evidence="11">
    <location>
        <position position="432"/>
    </location>
</feature>
<dbReference type="PANTHER" id="PTHR23076">
    <property type="entry name" value="METALLOPROTEASE M41 FTSH"/>
    <property type="match status" value="1"/>
</dbReference>
<comment type="similarity">
    <text evidence="11">In the central section; belongs to the AAA ATPase family.</text>
</comment>
<evidence type="ECO:0000256" key="14">
    <source>
        <dbReference type="SAM" id="MobiDB-lite"/>
    </source>
</evidence>
<keyword evidence="5 11" id="KW-0547">Nucleotide-binding</keyword>
<dbReference type="Gene3D" id="3.40.50.300">
    <property type="entry name" value="P-loop containing nucleotide triphosphate hydrolases"/>
    <property type="match status" value="1"/>
</dbReference>
<dbReference type="SMART" id="SM00382">
    <property type="entry name" value="AAA"/>
    <property type="match status" value="1"/>
</dbReference>
<keyword evidence="6 11" id="KW-0378">Hydrolase</keyword>
<feature type="transmembrane region" description="Helical" evidence="11">
    <location>
        <begin position="117"/>
        <end position="138"/>
    </location>
</feature>
<comment type="similarity">
    <text evidence="12">Belongs to the AAA ATPase family.</text>
</comment>
<keyword evidence="3 11" id="KW-0645">Protease</keyword>
<name>A0ABZ0WQJ2_9BURK</name>
<dbReference type="InterPro" id="IPR003959">
    <property type="entry name" value="ATPase_AAA_core"/>
</dbReference>
<dbReference type="InterPro" id="IPR041569">
    <property type="entry name" value="AAA_lid_3"/>
</dbReference>
<dbReference type="PROSITE" id="PS00674">
    <property type="entry name" value="AAA"/>
    <property type="match status" value="1"/>
</dbReference>
<comment type="function">
    <text evidence="11">Acts as a processive, ATP-dependent zinc metallopeptidase for both cytoplasmic and membrane proteins. Plays a role in the quality control of integral membrane proteins.</text>
</comment>
<keyword evidence="4 11" id="KW-0479">Metal-binding</keyword>
<dbReference type="SUPFAM" id="SSF52540">
    <property type="entry name" value="P-loop containing nucleoside triphosphate hydrolases"/>
    <property type="match status" value="1"/>
</dbReference>
<dbReference type="Gene3D" id="1.10.8.60">
    <property type="match status" value="1"/>
</dbReference>
<keyword evidence="10 11" id="KW-0472">Membrane</keyword>
<evidence type="ECO:0000256" key="7">
    <source>
        <dbReference type="ARBA" id="ARBA00022833"/>
    </source>
</evidence>
<organism evidence="16 17">
    <name type="scientific">Paraburkholderia kururiensis</name>
    <dbReference type="NCBI Taxonomy" id="984307"/>
    <lineage>
        <taxon>Bacteria</taxon>
        <taxon>Pseudomonadati</taxon>
        <taxon>Pseudomonadota</taxon>
        <taxon>Betaproteobacteria</taxon>
        <taxon>Burkholderiales</taxon>
        <taxon>Burkholderiaceae</taxon>
        <taxon>Paraburkholderia</taxon>
    </lineage>
</organism>
<gene>
    <name evidence="11 16" type="primary">ftsH</name>
    <name evidence="16" type="ORF">U0042_08365</name>
</gene>
<dbReference type="GO" id="GO:0008237">
    <property type="term" value="F:metallopeptidase activity"/>
    <property type="evidence" value="ECO:0007669"/>
    <property type="project" value="UniProtKB-KW"/>
</dbReference>
<evidence type="ECO:0000256" key="3">
    <source>
        <dbReference type="ARBA" id="ARBA00022670"/>
    </source>
</evidence>
<comment type="cofactor">
    <cofactor evidence="11">
        <name>Zn(2+)</name>
        <dbReference type="ChEBI" id="CHEBI:29105"/>
    </cofactor>
    <text evidence="11">Binds 1 zinc ion per subunit.</text>
</comment>
<keyword evidence="9 11" id="KW-0482">Metalloprotease</keyword>
<feature type="binding site" evidence="11">
    <location>
        <position position="435"/>
    </location>
    <ligand>
        <name>Zn(2+)</name>
        <dbReference type="ChEBI" id="CHEBI:29105"/>
        <note>catalytic</note>
    </ligand>
</feature>
<comment type="subcellular location">
    <subcellularLocation>
        <location evidence="11">Cell membrane</location>
        <topology evidence="11">Multi-pass membrane protein</topology>
        <orientation evidence="11">Cytoplasmic side</orientation>
    </subcellularLocation>
    <subcellularLocation>
        <location evidence="1">Membrane</location>
    </subcellularLocation>
</comment>
<feature type="binding site" evidence="11">
    <location>
        <position position="431"/>
    </location>
    <ligand>
        <name>Zn(2+)</name>
        <dbReference type="ChEBI" id="CHEBI:29105"/>
        <note>catalytic</note>
    </ligand>
</feature>
<keyword evidence="8 11" id="KW-0067">ATP-binding</keyword>
<dbReference type="InterPro" id="IPR003593">
    <property type="entry name" value="AAA+_ATPase"/>
</dbReference>
<evidence type="ECO:0000256" key="12">
    <source>
        <dbReference type="RuleBase" id="RU003651"/>
    </source>
</evidence>
<dbReference type="HAMAP" id="MF_01458">
    <property type="entry name" value="FtsH"/>
    <property type="match status" value="1"/>
</dbReference>